<dbReference type="InterPro" id="IPR015422">
    <property type="entry name" value="PyrdxlP-dep_Trfase_small"/>
</dbReference>
<evidence type="ECO:0000256" key="13">
    <source>
        <dbReference type="ARBA" id="ARBA00047630"/>
    </source>
</evidence>
<dbReference type="RefSeq" id="WP_225697888.1">
    <property type="nucleotide sequence ID" value="NZ_JAIXNE010000002.1"/>
</dbReference>
<keyword evidence="10" id="KW-0664">Pyridoxine biosynthesis</keyword>
<reference evidence="18" key="1">
    <citation type="submission" date="2021-09" db="EMBL/GenBank/DDBJ databases">
        <title>Fulvivirga sp. isolated from coastal sediment.</title>
        <authorList>
            <person name="Yu H."/>
        </authorList>
    </citation>
    <scope>NUCLEOTIDE SEQUENCE</scope>
    <source>
        <strain evidence="18">1062</strain>
    </source>
</reference>
<dbReference type="PANTHER" id="PTHR21152:SF40">
    <property type="entry name" value="ALANINE--GLYOXYLATE AMINOTRANSFERASE"/>
    <property type="match status" value="1"/>
</dbReference>
<evidence type="ECO:0000256" key="5">
    <source>
        <dbReference type="ARBA" id="ARBA00022490"/>
    </source>
</evidence>
<comment type="catalytic activity">
    <reaction evidence="13">
        <text>4-(phosphooxy)-L-threonine + 2-oxoglutarate = (R)-3-hydroxy-2-oxo-4-phosphooxybutanoate + L-glutamate</text>
        <dbReference type="Rhea" id="RHEA:16573"/>
        <dbReference type="ChEBI" id="CHEBI:16810"/>
        <dbReference type="ChEBI" id="CHEBI:29985"/>
        <dbReference type="ChEBI" id="CHEBI:58452"/>
        <dbReference type="ChEBI" id="CHEBI:58538"/>
        <dbReference type="EC" id="2.6.1.52"/>
    </reaction>
</comment>
<comment type="pathway">
    <text evidence="2">Amino-acid biosynthesis; L-serine biosynthesis; L-serine from 3-phospho-D-glycerate: step 2/3.</text>
</comment>
<evidence type="ECO:0000256" key="4">
    <source>
        <dbReference type="ARBA" id="ARBA00013030"/>
    </source>
</evidence>
<dbReference type="GO" id="GO:0008453">
    <property type="term" value="F:alanine-glyoxylate transaminase activity"/>
    <property type="evidence" value="ECO:0007669"/>
    <property type="project" value="TreeGrafter"/>
</dbReference>
<evidence type="ECO:0000256" key="12">
    <source>
        <dbReference type="ARBA" id="ARBA00031421"/>
    </source>
</evidence>
<dbReference type="SUPFAM" id="SSF53383">
    <property type="entry name" value="PLP-dependent transferases"/>
    <property type="match status" value="1"/>
</dbReference>
<dbReference type="Proteomes" id="UP001139409">
    <property type="component" value="Unassembled WGS sequence"/>
</dbReference>
<evidence type="ECO:0000256" key="10">
    <source>
        <dbReference type="ARBA" id="ARBA00023096"/>
    </source>
</evidence>
<dbReference type="InterPro" id="IPR015424">
    <property type="entry name" value="PyrdxlP-dep_Trfase"/>
</dbReference>
<evidence type="ECO:0000313" key="18">
    <source>
        <dbReference type="EMBL" id="MCA6077080.1"/>
    </source>
</evidence>
<keyword evidence="11" id="KW-0718">Serine biosynthesis</keyword>
<dbReference type="InterPro" id="IPR000192">
    <property type="entry name" value="Aminotrans_V_dom"/>
</dbReference>
<keyword evidence="5" id="KW-0963">Cytoplasm</keyword>
<comment type="similarity">
    <text evidence="3">Belongs to the class-V pyridoxal-phosphate-dependent aminotransferase family. SerC subfamily.</text>
</comment>
<dbReference type="GO" id="GO:0019265">
    <property type="term" value="P:glycine biosynthetic process, by transamination of glyoxylate"/>
    <property type="evidence" value="ECO:0007669"/>
    <property type="project" value="TreeGrafter"/>
</dbReference>
<evidence type="ECO:0000313" key="19">
    <source>
        <dbReference type="Proteomes" id="UP001139409"/>
    </source>
</evidence>
<dbReference type="GO" id="GO:0008615">
    <property type="term" value="P:pyridoxine biosynthetic process"/>
    <property type="evidence" value="ECO:0007669"/>
    <property type="project" value="UniProtKB-KW"/>
</dbReference>
<evidence type="ECO:0000313" key="16">
    <source>
        <dbReference type="EMBL" id="MCA6074775.1"/>
    </source>
</evidence>
<proteinExistence type="inferred from homology"/>
<dbReference type="Gene3D" id="3.40.640.10">
    <property type="entry name" value="Type I PLP-dependent aspartate aminotransferase-like (Major domain)"/>
    <property type="match status" value="1"/>
</dbReference>
<comment type="caution">
    <text evidence="18">The sequence shown here is derived from an EMBL/GenBank/DDBJ whole genome shotgun (WGS) entry which is preliminary data.</text>
</comment>
<protein>
    <recommendedName>
        <fullName evidence="4">phosphoserine transaminase</fullName>
        <ecNumber evidence="4">2.6.1.52</ecNumber>
    </recommendedName>
    <alternativeName>
        <fullName evidence="12">Phosphohydroxythreonine aminotransferase</fullName>
    </alternativeName>
</protein>
<dbReference type="GO" id="GO:0004760">
    <property type="term" value="F:L-serine-pyruvate transaminase activity"/>
    <property type="evidence" value="ECO:0007669"/>
    <property type="project" value="TreeGrafter"/>
</dbReference>
<evidence type="ECO:0000256" key="1">
    <source>
        <dbReference type="ARBA" id="ARBA00001933"/>
    </source>
</evidence>
<organism evidence="18 19">
    <name type="scientific">Fulvivirga sedimenti</name>
    <dbReference type="NCBI Taxonomy" id="2879465"/>
    <lineage>
        <taxon>Bacteria</taxon>
        <taxon>Pseudomonadati</taxon>
        <taxon>Bacteroidota</taxon>
        <taxon>Cytophagia</taxon>
        <taxon>Cytophagales</taxon>
        <taxon>Fulvivirgaceae</taxon>
        <taxon>Fulvivirga</taxon>
    </lineage>
</organism>
<evidence type="ECO:0000256" key="11">
    <source>
        <dbReference type="ARBA" id="ARBA00023299"/>
    </source>
</evidence>
<dbReference type="InterPro" id="IPR015421">
    <property type="entry name" value="PyrdxlP-dep_Trfase_major"/>
</dbReference>
<dbReference type="AlphaFoldDB" id="A0A9X1HTP2"/>
<keyword evidence="19" id="KW-1185">Reference proteome</keyword>
<evidence type="ECO:0000256" key="14">
    <source>
        <dbReference type="ARBA" id="ARBA00049007"/>
    </source>
</evidence>
<evidence type="ECO:0000256" key="3">
    <source>
        <dbReference type="ARBA" id="ARBA00006904"/>
    </source>
</evidence>
<dbReference type="Pfam" id="PF00266">
    <property type="entry name" value="Aminotran_5"/>
    <property type="match status" value="1"/>
</dbReference>
<name>A0A9X1HTP2_9BACT</name>
<keyword evidence="8" id="KW-0808">Transferase</keyword>
<dbReference type="PIRSF" id="PIRSF000525">
    <property type="entry name" value="SerC"/>
    <property type="match status" value="1"/>
</dbReference>
<dbReference type="InterPro" id="IPR022278">
    <property type="entry name" value="Pser_aminoTfrase"/>
</dbReference>
<feature type="domain" description="Aminotransferase class V" evidence="15">
    <location>
        <begin position="19"/>
        <end position="326"/>
    </location>
</feature>
<dbReference type="GO" id="GO:0006564">
    <property type="term" value="P:L-serine biosynthetic process"/>
    <property type="evidence" value="ECO:0007669"/>
    <property type="project" value="UniProtKB-KW"/>
</dbReference>
<dbReference type="EMBL" id="JAIXNE010000004">
    <property type="protein sequence ID" value="MCA6077080.1"/>
    <property type="molecule type" value="Genomic_DNA"/>
</dbReference>
<evidence type="ECO:0000256" key="9">
    <source>
        <dbReference type="ARBA" id="ARBA00022898"/>
    </source>
</evidence>
<evidence type="ECO:0000256" key="8">
    <source>
        <dbReference type="ARBA" id="ARBA00022679"/>
    </source>
</evidence>
<dbReference type="EMBL" id="JAIXNE010000002">
    <property type="protein sequence ID" value="MCA6074775.1"/>
    <property type="molecule type" value="Genomic_DNA"/>
</dbReference>
<comment type="cofactor">
    <cofactor evidence="1">
        <name>pyridoxal 5'-phosphate</name>
        <dbReference type="ChEBI" id="CHEBI:597326"/>
    </cofactor>
</comment>
<evidence type="ECO:0000256" key="7">
    <source>
        <dbReference type="ARBA" id="ARBA00022605"/>
    </source>
</evidence>
<dbReference type="Gene3D" id="3.90.1150.10">
    <property type="entry name" value="Aspartate Aminotransferase, domain 1"/>
    <property type="match status" value="1"/>
</dbReference>
<keyword evidence="9" id="KW-0663">Pyridoxal phosphate</keyword>
<evidence type="ECO:0000259" key="15">
    <source>
        <dbReference type="Pfam" id="PF00266"/>
    </source>
</evidence>
<evidence type="ECO:0000313" key="17">
    <source>
        <dbReference type="EMBL" id="MCA6075952.1"/>
    </source>
</evidence>
<dbReference type="PANTHER" id="PTHR21152">
    <property type="entry name" value="AMINOTRANSFERASE CLASS V"/>
    <property type="match status" value="1"/>
</dbReference>
<dbReference type="EC" id="2.6.1.52" evidence="4"/>
<keyword evidence="7" id="KW-0028">Amino-acid biosynthesis</keyword>
<gene>
    <name evidence="16" type="ORF">LDX50_07830</name>
    <name evidence="17" type="ORF">LDX50_13800</name>
    <name evidence="18" type="ORF">LDX50_19520</name>
</gene>
<accession>A0A9X1HTP2</accession>
<sequence length="360" mass="40138">MPKIYFTPGPSQLYFTVQEHLRRALREDIPSISHRSTKFQNIYAEAVDNISALLNLPSGYKILFTASATEAWERIIQNLVERESFHLVNGAFSARFHEISQQLGRTALSAEAAEGSVVEMSSLLIPESTELIAITHNETSTGARQPEKDVESIRKAFPNQLIALDVVSSVPDAEINYNHVDTAYFSVQKAFGLPAGLGVWIVNDRCIEKSAQLQESGTITGSYHSISAMLEKAVKNQTPETPNVLGIYLLGRVAGDMLEKGLDQIRRETAYKSAMLYHTYENHPRLRAFVTNPEQRSRTTTVAHVDSGSPELISYLSSRGFIVGSGYGKYKSDHIRIANFPTHSKEQIEMLADYLSAWKQ</sequence>
<comment type="catalytic activity">
    <reaction evidence="14">
        <text>O-phospho-L-serine + 2-oxoglutarate = 3-phosphooxypyruvate + L-glutamate</text>
        <dbReference type="Rhea" id="RHEA:14329"/>
        <dbReference type="ChEBI" id="CHEBI:16810"/>
        <dbReference type="ChEBI" id="CHEBI:18110"/>
        <dbReference type="ChEBI" id="CHEBI:29985"/>
        <dbReference type="ChEBI" id="CHEBI:57524"/>
        <dbReference type="EC" id="2.6.1.52"/>
    </reaction>
</comment>
<dbReference type="GO" id="GO:0004648">
    <property type="term" value="F:O-phospho-L-serine:2-oxoglutarate aminotransferase activity"/>
    <property type="evidence" value="ECO:0007669"/>
    <property type="project" value="UniProtKB-EC"/>
</dbReference>
<keyword evidence="6 18" id="KW-0032">Aminotransferase</keyword>
<evidence type="ECO:0000256" key="6">
    <source>
        <dbReference type="ARBA" id="ARBA00022576"/>
    </source>
</evidence>
<evidence type="ECO:0000256" key="2">
    <source>
        <dbReference type="ARBA" id="ARBA00005099"/>
    </source>
</evidence>
<dbReference type="EMBL" id="JAIXNE010000003">
    <property type="protein sequence ID" value="MCA6075952.1"/>
    <property type="molecule type" value="Genomic_DNA"/>
</dbReference>